<name>A0ABT6ZM35_9ACTN</name>
<evidence type="ECO:0000259" key="3">
    <source>
        <dbReference type="PROSITE" id="PS51186"/>
    </source>
</evidence>
<evidence type="ECO:0000256" key="1">
    <source>
        <dbReference type="ARBA" id="ARBA00022679"/>
    </source>
</evidence>
<gene>
    <name evidence="4" type="ORF">QJ043_06445</name>
</gene>
<dbReference type="PANTHER" id="PTHR43877">
    <property type="entry name" value="AMINOALKYLPHOSPHONATE N-ACETYLTRANSFERASE-RELATED-RELATED"/>
    <property type="match status" value="1"/>
</dbReference>
<dbReference type="RefSeq" id="WP_283712838.1">
    <property type="nucleotide sequence ID" value="NZ_JASJEW010000002.1"/>
</dbReference>
<dbReference type="PROSITE" id="PS51186">
    <property type="entry name" value="GNAT"/>
    <property type="match status" value="1"/>
</dbReference>
<comment type="caution">
    <text evidence="4">The sequence shown here is derived from an EMBL/GenBank/DDBJ whole genome shotgun (WGS) entry which is preliminary data.</text>
</comment>
<keyword evidence="1" id="KW-0808">Transferase</keyword>
<sequence length="190" mass="21400">MDYRTDVILKDGTPCTIRTGTADDAAQMREELLVELAETEFLRSYPDEMKLDVQQEAEWLDGRATDPRAVELVAVVDGAILGHSGIWPVDTADKERHRAEFGISIGRRAWDNGLGRALAEAALECARQVGYRQLELEVVAENERARALYQKVGFREHGRVPRGFHTRDGRDHDLILMWLPLDTEAPAAYV</sequence>
<organism evidence="4 5">
    <name type="scientific">Kribbibacterium absianum</name>
    <dbReference type="NCBI Taxonomy" id="3044210"/>
    <lineage>
        <taxon>Bacteria</taxon>
        <taxon>Bacillati</taxon>
        <taxon>Actinomycetota</taxon>
        <taxon>Coriobacteriia</taxon>
        <taxon>Coriobacteriales</taxon>
        <taxon>Kribbibacteriaceae</taxon>
        <taxon>Kribbibacterium</taxon>
    </lineage>
</organism>
<dbReference type="InterPro" id="IPR050832">
    <property type="entry name" value="Bact_Acetyltransf"/>
</dbReference>
<dbReference type="EMBL" id="JASJEX010000003">
    <property type="protein sequence ID" value="MDJ1129716.1"/>
    <property type="molecule type" value="Genomic_DNA"/>
</dbReference>
<keyword evidence="5" id="KW-1185">Reference proteome</keyword>
<evidence type="ECO:0000256" key="2">
    <source>
        <dbReference type="ARBA" id="ARBA00023315"/>
    </source>
</evidence>
<dbReference type="Gene3D" id="3.40.630.30">
    <property type="match status" value="1"/>
</dbReference>
<dbReference type="Proteomes" id="UP001431693">
    <property type="component" value="Unassembled WGS sequence"/>
</dbReference>
<evidence type="ECO:0000313" key="5">
    <source>
        <dbReference type="Proteomes" id="UP001431693"/>
    </source>
</evidence>
<dbReference type="InterPro" id="IPR000182">
    <property type="entry name" value="GNAT_dom"/>
</dbReference>
<dbReference type="SUPFAM" id="SSF55729">
    <property type="entry name" value="Acyl-CoA N-acyltransferases (Nat)"/>
    <property type="match status" value="1"/>
</dbReference>
<reference evidence="4" key="1">
    <citation type="submission" date="2023-05" db="EMBL/GenBank/DDBJ databases">
        <title>[olsenella] sp. nov., isolated from a pig farm feces dump.</title>
        <authorList>
            <person name="Chang Y.-H."/>
        </authorList>
    </citation>
    <scope>NUCLEOTIDE SEQUENCE</scope>
    <source>
        <strain evidence="4">YH-ols2217</strain>
    </source>
</reference>
<keyword evidence="2" id="KW-0012">Acyltransferase</keyword>
<evidence type="ECO:0000313" key="4">
    <source>
        <dbReference type="EMBL" id="MDJ1129716.1"/>
    </source>
</evidence>
<proteinExistence type="predicted"/>
<accession>A0ABT6ZM35</accession>
<dbReference type="Pfam" id="PF00583">
    <property type="entry name" value="Acetyltransf_1"/>
    <property type="match status" value="1"/>
</dbReference>
<feature type="domain" description="N-acetyltransferase" evidence="3">
    <location>
        <begin position="15"/>
        <end position="182"/>
    </location>
</feature>
<protein>
    <submittedName>
        <fullName evidence="4">GNAT family N-acetyltransferase</fullName>
    </submittedName>
</protein>
<dbReference type="InterPro" id="IPR016181">
    <property type="entry name" value="Acyl_CoA_acyltransferase"/>
</dbReference>